<dbReference type="RefSeq" id="XP_004993538.1">
    <property type="nucleotide sequence ID" value="XM_004993481.1"/>
</dbReference>
<name>F2UBV9_SALR5</name>
<reference evidence="2" key="1">
    <citation type="submission" date="2009-08" db="EMBL/GenBank/DDBJ databases">
        <title>Annotation of Salpingoeca rosetta.</title>
        <authorList>
            <consortium name="The Broad Institute Genome Sequencing Platform"/>
            <person name="Russ C."/>
            <person name="Cuomo C."/>
            <person name="Burger G."/>
            <person name="Gray M.W."/>
            <person name="Holland P.W.H."/>
            <person name="King N."/>
            <person name="Lang F.B.F."/>
            <person name="Roger A.J."/>
            <person name="Ruiz-Trillo I."/>
            <person name="Young S.K."/>
            <person name="Zeng Q."/>
            <person name="Gargeya S."/>
            <person name="Alvarado L."/>
            <person name="Berlin A."/>
            <person name="Chapman S.B."/>
            <person name="Chen Z."/>
            <person name="Freedman E."/>
            <person name="Gellesch M."/>
            <person name="Goldberg J."/>
            <person name="Griggs A."/>
            <person name="Gujja S."/>
            <person name="Heilman E."/>
            <person name="Heiman D."/>
            <person name="Howarth C."/>
            <person name="Mehta T."/>
            <person name="Neiman D."/>
            <person name="Pearson M."/>
            <person name="Roberts A."/>
            <person name="Saif S."/>
            <person name="Shea T."/>
            <person name="Shenoy N."/>
            <person name="Sisk P."/>
            <person name="Stolte C."/>
            <person name="Sykes S."/>
            <person name="White J."/>
            <person name="Yandava C."/>
            <person name="Haas B."/>
            <person name="Nusbaum C."/>
            <person name="Birren B."/>
        </authorList>
    </citation>
    <scope>NUCLEOTIDE SEQUENCE [LARGE SCALE GENOMIC DNA]</scope>
    <source>
        <strain evidence="2">ATCC 50818</strain>
    </source>
</reference>
<dbReference type="InterPro" id="IPR029130">
    <property type="entry name" value="Acid_ceramidase_N"/>
</dbReference>
<sequence length="287" mass="31345">MVMMRRGRRGRAGKGRAVLGQVVAVLTLLACLSIAPTACVRPVPIFAHAEEQHVAIRDPQPAKGVAKPVPHYVVDLSKPPRERWGHILKPYTAGIKWVINHAKKKAGPKLFDKLIAVLDNLDAVLSEPFADEIRGAAEEIGIDVGDLVLSNLIYETNAFCTSIVAQQANGTILHGRDLDTQLPGLQALVFDVSFKQGEQGPTLYRLETNYDHWKPVPASDDRRDPANKLMHATNSSTITPEVMWSVMNMFPNLNSNTTITAVMSAGTGFYRAMTQNNPPLEGGSTPH</sequence>
<dbReference type="KEGG" id="sre:PTSG_05669"/>
<evidence type="ECO:0000313" key="3">
    <source>
        <dbReference type="Proteomes" id="UP000007799"/>
    </source>
</evidence>
<keyword evidence="3" id="KW-1185">Reference proteome</keyword>
<dbReference type="GO" id="GO:0016810">
    <property type="term" value="F:hydrolase activity, acting on carbon-nitrogen (but not peptide) bonds"/>
    <property type="evidence" value="ECO:0007669"/>
    <property type="project" value="TreeGrafter"/>
</dbReference>
<protein>
    <recommendedName>
        <fullName evidence="1">Acid ceramidase N-terminal domain-containing protein</fullName>
    </recommendedName>
</protein>
<evidence type="ECO:0000259" key="1">
    <source>
        <dbReference type="Pfam" id="PF15508"/>
    </source>
</evidence>
<dbReference type="AlphaFoldDB" id="F2UBV9"/>
<dbReference type="Proteomes" id="UP000007799">
    <property type="component" value="Unassembled WGS sequence"/>
</dbReference>
<dbReference type="Pfam" id="PF15508">
    <property type="entry name" value="NAAA-beta"/>
    <property type="match status" value="1"/>
</dbReference>
<dbReference type="EMBL" id="GL832967">
    <property type="protein sequence ID" value="EGD73975.1"/>
    <property type="molecule type" value="Genomic_DNA"/>
</dbReference>
<dbReference type="PROSITE" id="PS51257">
    <property type="entry name" value="PROKAR_LIPOPROTEIN"/>
    <property type="match status" value="1"/>
</dbReference>
<dbReference type="OrthoDB" id="5273684at2759"/>
<dbReference type="PANTHER" id="PTHR28583">
    <property type="entry name" value="ACID AMIDASE"/>
    <property type="match status" value="1"/>
</dbReference>
<evidence type="ECO:0000313" key="2">
    <source>
        <dbReference type="EMBL" id="EGD73975.1"/>
    </source>
</evidence>
<proteinExistence type="predicted"/>
<dbReference type="PANTHER" id="PTHR28583:SF4">
    <property type="entry name" value="N-ACYLETHANOLAMINE-HYDROLYZING ACID AMIDASE"/>
    <property type="match status" value="1"/>
</dbReference>
<accession>F2UBV9</accession>
<dbReference type="GeneID" id="16074115"/>
<gene>
    <name evidence="2" type="ORF">PTSG_05669</name>
</gene>
<organism evidence="3">
    <name type="scientific">Salpingoeca rosetta (strain ATCC 50818 / BSB-021)</name>
    <dbReference type="NCBI Taxonomy" id="946362"/>
    <lineage>
        <taxon>Eukaryota</taxon>
        <taxon>Choanoflagellata</taxon>
        <taxon>Craspedida</taxon>
        <taxon>Salpingoecidae</taxon>
        <taxon>Salpingoeca</taxon>
    </lineage>
</organism>
<dbReference type="InParanoid" id="F2UBV9"/>
<dbReference type="FunCoup" id="F2UBV9">
    <property type="interactions" value="72"/>
</dbReference>
<feature type="domain" description="Acid ceramidase N-terminal" evidence="1">
    <location>
        <begin position="67"/>
        <end position="122"/>
    </location>
</feature>
<dbReference type="eggNOG" id="ENOG502QT7H">
    <property type="taxonomic scope" value="Eukaryota"/>
</dbReference>